<dbReference type="GO" id="GO:0005506">
    <property type="term" value="F:iron ion binding"/>
    <property type="evidence" value="ECO:0007669"/>
    <property type="project" value="InterPro"/>
</dbReference>
<dbReference type="AlphaFoldDB" id="A0A6P6XQH1"/>
<accession>A0A6P6XQH1</accession>
<dbReference type="GO" id="GO:0016705">
    <property type="term" value="F:oxidoreductase activity, acting on paired donors, with incorporation or reduction of molecular oxygen"/>
    <property type="evidence" value="ECO:0007669"/>
    <property type="project" value="InterPro"/>
</dbReference>
<keyword evidence="5 14" id="KW-0349">Heme</keyword>
<dbReference type="PANTHER" id="PTHR24302:SF15">
    <property type="entry name" value="FATTY-ACID PEROXYGENASE"/>
    <property type="match status" value="1"/>
</dbReference>
<dbReference type="InterPro" id="IPR017972">
    <property type="entry name" value="Cyt_P450_CS"/>
</dbReference>
<evidence type="ECO:0000256" key="9">
    <source>
        <dbReference type="ARBA" id="ARBA00023002"/>
    </source>
</evidence>
<dbReference type="Gene3D" id="1.10.630.10">
    <property type="entry name" value="Cytochrome P450"/>
    <property type="match status" value="1"/>
</dbReference>
<evidence type="ECO:0000256" key="14">
    <source>
        <dbReference type="PIRSR" id="PIRSR602401-1"/>
    </source>
</evidence>
<dbReference type="FunCoup" id="A0A6P6XQH1">
    <property type="interactions" value="283"/>
</dbReference>
<protein>
    <submittedName>
        <fullName evidence="18">Cytochrome P450 3A8-like</fullName>
    </submittedName>
</protein>
<evidence type="ECO:0000256" key="3">
    <source>
        <dbReference type="ARBA" id="ARBA00004406"/>
    </source>
</evidence>
<dbReference type="CDD" id="cd11055">
    <property type="entry name" value="CYP3A-like"/>
    <property type="match status" value="1"/>
</dbReference>
<dbReference type="RefSeq" id="XP_027194144.1">
    <property type="nucleotide sequence ID" value="XM_027338343.1"/>
</dbReference>
<sequence>MLEFFPLKLWPTLSVLANIVLLILFTIPLLYFYSQYKFSYWKRKGIKGPPTLPFIGNFLLPTRPIPLMQMDYYRQYGHFFGIFQGSRPLLSISDPTIVKRILVQDFHLFHNRMPTTDSHPVTAQNLVSARYTKWKRIRSILTPMFTTSKLRRMEGLMGQCIDSLYNAIDKLSKNQSSFPVHNVMGNFTMDVISKCAFATDTDAHNEQENTFVVNARKLLEFDLIKAFLRVLAPKFLRKILEKLQIKYFQSPARDFFLNICFGLIHQRKQNPNIKYNDMLELMIKAKHGEEKLTDDDDRFDSYHVNAGNEEQQQEQKLLSEIIGSKYLNDDEIVAQSFIFFIAGYETTASTLTFALYELAMNPDIQEKLYEEIMTEIINDGKPLDYDHVMKLQYLDAILAETLRLHSPVLTLNRQVSDKYHIPEYDYTMDKDECVSIPIYAIHHNPEFHPNPERFDPERFMPENRDKIIPYTYLPFGGGPRNCIGMRFAMSEAKLGLTRLIKDFVFFKSSKTCDELKIQNSLFLLKTTPVWVGVKRR</sequence>
<evidence type="ECO:0000256" key="8">
    <source>
        <dbReference type="ARBA" id="ARBA00022848"/>
    </source>
</evidence>
<comment type="similarity">
    <text evidence="4 15">Belongs to the cytochrome P450 family.</text>
</comment>
<dbReference type="KEGG" id="dpte:113788883"/>
<evidence type="ECO:0000256" key="11">
    <source>
        <dbReference type="ARBA" id="ARBA00023033"/>
    </source>
</evidence>
<dbReference type="FunFam" id="1.10.630.10:FF:000042">
    <property type="entry name" value="Cytochrome P450"/>
    <property type="match status" value="1"/>
</dbReference>
<evidence type="ECO:0000256" key="13">
    <source>
        <dbReference type="ARBA" id="ARBA00043906"/>
    </source>
</evidence>
<dbReference type="InterPro" id="IPR001128">
    <property type="entry name" value="Cyt_P450"/>
</dbReference>
<keyword evidence="12 16" id="KW-0472">Membrane</keyword>
<dbReference type="PRINTS" id="PR00463">
    <property type="entry name" value="EP450I"/>
</dbReference>
<proteinExistence type="inferred from homology"/>
<feature type="binding site" description="axial binding residue" evidence="14">
    <location>
        <position position="482"/>
    </location>
    <ligand>
        <name>heme</name>
        <dbReference type="ChEBI" id="CHEBI:30413"/>
    </ligand>
    <ligandPart>
        <name>Fe</name>
        <dbReference type="ChEBI" id="CHEBI:18248"/>
    </ligandPart>
</feature>
<evidence type="ECO:0000256" key="12">
    <source>
        <dbReference type="ARBA" id="ARBA00023136"/>
    </source>
</evidence>
<keyword evidence="16" id="KW-1133">Transmembrane helix</keyword>
<evidence type="ECO:0000256" key="10">
    <source>
        <dbReference type="ARBA" id="ARBA00023004"/>
    </source>
</evidence>
<evidence type="ECO:0000256" key="4">
    <source>
        <dbReference type="ARBA" id="ARBA00010617"/>
    </source>
</evidence>
<keyword evidence="6 14" id="KW-0479">Metal-binding</keyword>
<dbReference type="InParanoid" id="A0A6P6XQH1"/>
<evidence type="ECO:0000256" key="16">
    <source>
        <dbReference type="SAM" id="Phobius"/>
    </source>
</evidence>
<dbReference type="SUPFAM" id="SSF48264">
    <property type="entry name" value="Cytochrome P450"/>
    <property type="match status" value="1"/>
</dbReference>
<dbReference type="OrthoDB" id="6428965at2759"/>
<keyword evidence="17" id="KW-1185">Reference proteome</keyword>
<gene>
    <name evidence="18" type="primary">LOC113788883</name>
</gene>
<comment type="subcellular location">
    <subcellularLocation>
        <location evidence="3">Endoplasmic reticulum membrane</location>
        <topology evidence="3">Peripheral membrane protein</topology>
    </subcellularLocation>
    <subcellularLocation>
        <location evidence="2">Microsome membrane</location>
        <topology evidence="2">Peripheral membrane protein</topology>
    </subcellularLocation>
</comment>
<dbReference type="InterPro" id="IPR036396">
    <property type="entry name" value="Cyt_P450_sf"/>
</dbReference>
<feature type="transmembrane region" description="Helical" evidence="16">
    <location>
        <begin position="12"/>
        <end position="33"/>
    </location>
</feature>
<evidence type="ECO:0000256" key="2">
    <source>
        <dbReference type="ARBA" id="ARBA00004174"/>
    </source>
</evidence>
<comment type="cofactor">
    <cofactor evidence="1 14">
        <name>heme</name>
        <dbReference type="ChEBI" id="CHEBI:30413"/>
    </cofactor>
</comment>
<dbReference type="Proteomes" id="UP000515146">
    <property type="component" value="Unplaced"/>
</dbReference>
<evidence type="ECO:0000256" key="15">
    <source>
        <dbReference type="RuleBase" id="RU000461"/>
    </source>
</evidence>
<comment type="function">
    <text evidence="13">Cytochromes P450 are a group of heme-thiolate monooxygenases. They oxidize a variety of structurally unrelated compounds, including steroids, fatty acids, and xenobiotics.</text>
</comment>
<evidence type="ECO:0000256" key="7">
    <source>
        <dbReference type="ARBA" id="ARBA00022824"/>
    </source>
</evidence>
<dbReference type="PROSITE" id="PS00086">
    <property type="entry name" value="CYTOCHROME_P450"/>
    <property type="match status" value="1"/>
</dbReference>
<keyword evidence="8" id="KW-0492">Microsome</keyword>
<dbReference type="PANTHER" id="PTHR24302">
    <property type="entry name" value="CYTOCHROME P450 FAMILY 3"/>
    <property type="match status" value="1"/>
</dbReference>
<evidence type="ECO:0000256" key="6">
    <source>
        <dbReference type="ARBA" id="ARBA00022723"/>
    </source>
</evidence>
<dbReference type="Pfam" id="PF00067">
    <property type="entry name" value="p450"/>
    <property type="match status" value="1"/>
</dbReference>
<keyword evidence="11 15" id="KW-0503">Monooxygenase</keyword>
<dbReference type="InterPro" id="IPR050705">
    <property type="entry name" value="Cytochrome_P450_3A"/>
</dbReference>
<keyword evidence="9 15" id="KW-0560">Oxidoreductase</keyword>
<evidence type="ECO:0000256" key="1">
    <source>
        <dbReference type="ARBA" id="ARBA00001971"/>
    </source>
</evidence>
<dbReference type="InterPro" id="IPR002401">
    <property type="entry name" value="Cyt_P450_E_grp-I"/>
</dbReference>
<dbReference type="GO" id="GO:0020037">
    <property type="term" value="F:heme binding"/>
    <property type="evidence" value="ECO:0007669"/>
    <property type="project" value="InterPro"/>
</dbReference>
<evidence type="ECO:0000256" key="5">
    <source>
        <dbReference type="ARBA" id="ARBA00022617"/>
    </source>
</evidence>
<keyword evidence="16" id="KW-0812">Transmembrane</keyword>
<keyword evidence="10 14" id="KW-0408">Iron</keyword>
<keyword evidence="7" id="KW-0256">Endoplasmic reticulum</keyword>
<dbReference type="GO" id="GO:0008395">
    <property type="term" value="F:steroid hydroxylase activity"/>
    <property type="evidence" value="ECO:0007669"/>
    <property type="project" value="TreeGrafter"/>
</dbReference>
<dbReference type="OMA" id="SKCAFAT"/>
<organism evidence="17 18">
    <name type="scientific">Dermatophagoides pteronyssinus</name>
    <name type="common">European house dust mite</name>
    <dbReference type="NCBI Taxonomy" id="6956"/>
    <lineage>
        <taxon>Eukaryota</taxon>
        <taxon>Metazoa</taxon>
        <taxon>Ecdysozoa</taxon>
        <taxon>Arthropoda</taxon>
        <taxon>Chelicerata</taxon>
        <taxon>Arachnida</taxon>
        <taxon>Acari</taxon>
        <taxon>Acariformes</taxon>
        <taxon>Sarcoptiformes</taxon>
        <taxon>Astigmata</taxon>
        <taxon>Psoroptidia</taxon>
        <taxon>Analgoidea</taxon>
        <taxon>Pyroglyphidae</taxon>
        <taxon>Dermatophagoidinae</taxon>
        <taxon>Dermatophagoides</taxon>
    </lineage>
</organism>
<dbReference type="PRINTS" id="PR00385">
    <property type="entry name" value="P450"/>
</dbReference>
<name>A0A6P6XQH1_DERPT</name>
<reference evidence="18" key="1">
    <citation type="submission" date="2025-08" db="UniProtKB">
        <authorList>
            <consortium name="RefSeq"/>
        </authorList>
    </citation>
    <scope>IDENTIFICATION</scope>
    <source>
        <strain evidence="18">Airmid</strain>
    </source>
</reference>
<dbReference type="GO" id="GO:0005789">
    <property type="term" value="C:endoplasmic reticulum membrane"/>
    <property type="evidence" value="ECO:0007669"/>
    <property type="project" value="UniProtKB-SubCell"/>
</dbReference>
<evidence type="ECO:0000313" key="18">
    <source>
        <dbReference type="RefSeq" id="XP_027194144.1"/>
    </source>
</evidence>
<evidence type="ECO:0000313" key="17">
    <source>
        <dbReference type="Proteomes" id="UP000515146"/>
    </source>
</evidence>